<feature type="compositionally biased region" description="Basic residues" evidence="1">
    <location>
        <begin position="211"/>
        <end position="229"/>
    </location>
</feature>
<evidence type="ECO:0000256" key="1">
    <source>
        <dbReference type="SAM" id="MobiDB-lite"/>
    </source>
</evidence>
<organism evidence="2 3">
    <name type="scientific">Polyplosphaeria fusca</name>
    <dbReference type="NCBI Taxonomy" id="682080"/>
    <lineage>
        <taxon>Eukaryota</taxon>
        <taxon>Fungi</taxon>
        <taxon>Dikarya</taxon>
        <taxon>Ascomycota</taxon>
        <taxon>Pezizomycotina</taxon>
        <taxon>Dothideomycetes</taxon>
        <taxon>Pleosporomycetidae</taxon>
        <taxon>Pleosporales</taxon>
        <taxon>Tetraplosphaeriaceae</taxon>
        <taxon>Polyplosphaeria</taxon>
    </lineage>
</organism>
<feature type="region of interest" description="Disordered" evidence="1">
    <location>
        <begin position="151"/>
        <end position="232"/>
    </location>
</feature>
<sequence>TAGQCGVVADKLGTWNPHECSGGLGPATEVAATKGVCVVTAQCGMARRRVTLVFRRARASRCRLRCLIGDVAYQVSALAPCSLHWSPKRLVGDRRSGYLSMFQSSFCLLASSCARKERVIGSGENARTGLSKSVGESSLVVRSELAAASEGAKAVVKPKGHAGRKGKRKPEEEQPQAAGRRRVEEPTGLVGPGHGWLGAATSTRSPDWRTRARNKRNQRTRTGASRRRGVQTPVAASRAIVFHSQPIATPDLTSYGADVSQVDWDAALAGSHAWSP</sequence>
<proteinExistence type="predicted"/>
<comment type="caution">
    <text evidence="2">The sequence shown here is derived from an EMBL/GenBank/DDBJ whole genome shotgun (WGS) entry which is preliminary data.</text>
</comment>
<evidence type="ECO:0000313" key="3">
    <source>
        <dbReference type="Proteomes" id="UP000799444"/>
    </source>
</evidence>
<dbReference type="Proteomes" id="UP000799444">
    <property type="component" value="Unassembled WGS sequence"/>
</dbReference>
<protein>
    <submittedName>
        <fullName evidence="2">Uncharacterized protein</fullName>
    </submittedName>
</protein>
<keyword evidence="3" id="KW-1185">Reference proteome</keyword>
<dbReference type="AlphaFoldDB" id="A0A9P4R9D7"/>
<feature type="compositionally biased region" description="Basic residues" evidence="1">
    <location>
        <begin position="156"/>
        <end position="168"/>
    </location>
</feature>
<gene>
    <name evidence="2" type="ORF">EJ04DRAFT_609413</name>
</gene>
<evidence type="ECO:0000313" key="2">
    <source>
        <dbReference type="EMBL" id="KAF2739301.1"/>
    </source>
</evidence>
<feature type="non-terminal residue" evidence="2">
    <location>
        <position position="1"/>
    </location>
</feature>
<dbReference type="EMBL" id="ML996105">
    <property type="protein sequence ID" value="KAF2739301.1"/>
    <property type="molecule type" value="Genomic_DNA"/>
</dbReference>
<reference evidence="2" key="1">
    <citation type="journal article" date="2020" name="Stud. Mycol.">
        <title>101 Dothideomycetes genomes: a test case for predicting lifestyles and emergence of pathogens.</title>
        <authorList>
            <person name="Haridas S."/>
            <person name="Albert R."/>
            <person name="Binder M."/>
            <person name="Bloem J."/>
            <person name="Labutti K."/>
            <person name="Salamov A."/>
            <person name="Andreopoulos B."/>
            <person name="Baker S."/>
            <person name="Barry K."/>
            <person name="Bills G."/>
            <person name="Bluhm B."/>
            <person name="Cannon C."/>
            <person name="Castanera R."/>
            <person name="Culley D."/>
            <person name="Daum C."/>
            <person name="Ezra D."/>
            <person name="Gonzalez J."/>
            <person name="Henrissat B."/>
            <person name="Kuo A."/>
            <person name="Liang C."/>
            <person name="Lipzen A."/>
            <person name="Lutzoni F."/>
            <person name="Magnuson J."/>
            <person name="Mondo S."/>
            <person name="Nolan M."/>
            <person name="Ohm R."/>
            <person name="Pangilinan J."/>
            <person name="Park H.-J."/>
            <person name="Ramirez L."/>
            <person name="Alfaro M."/>
            <person name="Sun H."/>
            <person name="Tritt A."/>
            <person name="Yoshinaga Y."/>
            <person name="Zwiers L.-H."/>
            <person name="Turgeon B."/>
            <person name="Goodwin S."/>
            <person name="Spatafora J."/>
            <person name="Crous P."/>
            <person name="Grigoriev I."/>
        </authorList>
    </citation>
    <scope>NUCLEOTIDE SEQUENCE</scope>
    <source>
        <strain evidence="2">CBS 125425</strain>
    </source>
</reference>
<name>A0A9P4R9D7_9PLEO</name>
<accession>A0A9P4R9D7</accession>